<evidence type="ECO:0000313" key="5">
    <source>
        <dbReference type="WBParaSite" id="TTAC_0000482401-mRNA-1"/>
    </source>
</evidence>
<gene>
    <name evidence="3" type="ORF">TTAC_LOCUS4809</name>
</gene>
<evidence type="ECO:0000256" key="1">
    <source>
        <dbReference type="SAM" id="MobiDB-lite"/>
    </source>
</evidence>
<keyword evidence="4" id="KW-1185">Reference proteome</keyword>
<reference evidence="3 4" key="2">
    <citation type="submission" date="2018-11" db="EMBL/GenBank/DDBJ databases">
        <authorList>
            <consortium name="Pathogen Informatics"/>
        </authorList>
    </citation>
    <scope>NUCLEOTIDE SEQUENCE [LARGE SCALE GENOMIC DNA]</scope>
</reference>
<dbReference type="EMBL" id="UYWX01005402">
    <property type="protein sequence ID" value="VDM25694.1"/>
    <property type="molecule type" value="Genomic_DNA"/>
</dbReference>
<feature type="compositionally biased region" description="Polar residues" evidence="1">
    <location>
        <begin position="59"/>
        <end position="79"/>
    </location>
</feature>
<feature type="region of interest" description="Disordered" evidence="1">
    <location>
        <begin position="59"/>
        <end position="94"/>
    </location>
</feature>
<proteinExistence type="predicted"/>
<dbReference type="WBParaSite" id="TTAC_0000482401-mRNA-1">
    <property type="protein sequence ID" value="TTAC_0000482401-mRNA-1"/>
    <property type="gene ID" value="TTAC_0000482401"/>
</dbReference>
<sequence length="311" mass="34186">MVPKSSLLSDERAKNGAVAESSVETNAIATQTISQGNESMMKAKDAKTTCEVELNSSTYSGVTATSPKGPSKPTVNTGKNPLHVGKTGEETSPVNIKNEHPLMATSRCLFWRACSYGHESKQVFVLRQDSDHLIKVKLQITKGRDFFTLLDHRGLSIQKGSRVIDLPPRLACTVTVVYKPRPPLFWHTGTLAFREAPRKSSTDSQNSRPRCYLQRLIGYVGGSSIQCDFCRGVDEKTYWTSAFSTPAEADKPLQPKSSYYARVSVINVGLRTAWVFSVAMAPNSLKDSSLTPLPGVCIRPSRFVLKPSQSR</sequence>
<dbReference type="AlphaFoldDB" id="A0A0R3WVN4"/>
<evidence type="ECO:0000313" key="4">
    <source>
        <dbReference type="Proteomes" id="UP000274429"/>
    </source>
</evidence>
<feature type="region of interest" description="Disordered" evidence="1">
    <location>
        <begin position="1"/>
        <end position="21"/>
    </location>
</feature>
<dbReference type="Proteomes" id="UP000274429">
    <property type="component" value="Unassembled WGS sequence"/>
</dbReference>
<protein>
    <submittedName>
        <fullName evidence="5">Fibronectin type-III domain-containing protein</fullName>
    </submittedName>
</protein>
<evidence type="ECO:0000313" key="3">
    <source>
        <dbReference type="EMBL" id="VDM25694.1"/>
    </source>
</evidence>
<organism evidence="5">
    <name type="scientific">Hydatigena taeniaeformis</name>
    <name type="common">Feline tapeworm</name>
    <name type="synonym">Taenia taeniaeformis</name>
    <dbReference type="NCBI Taxonomy" id="6205"/>
    <lineage>
        <taxon>Eukaryota</taxon>
        <taxon>Metazoa</taxon>
        <taxon>Spiralia</taxon>
        <taxon>Lophotrochozoa</taxon>
        <taxon>Platyhelminthes</taxon>
        <taxon>Cestoda</taxon>
        <taxon>Eucestoda</taxon>
        <taxon>Cyclophyllidea</taxon>
        <taxon>Taeniidae</taxon>
        <taxon>Hydatigera</taxon>
    </lineage>
</organism>
<dbReference type="OrthoDB" id="6251301at2759"/>
<feature type="domain" description="Cep192/Spd-2-like" evidence="2">
    <location>
        <begin position="100"/>
        <end position="200"/>
    </location>
</feature>
<dbReference type="InterPro" id="IPR054090">
    <property type="entry name" value="Cep192_Spd-2-like_dom"/>
</dbReference>
<evidence type="ECO:0000259" key="2">
    <source>
        <dbReference type="Pfam" id="PF22073"/>
    </source>
</evidence>
<accession>A0A0R3WVN4</accession>
<dbReference type="Pfam" id="PF22073">
    <property type="entry name" value="Cep192_D4"/>
    <property type="match status" value="1"/>
</dbReference>
<name>A0A0R3WVN4_HYDTA</name>
<reference evidence="5" key="1">
    <citation type="submission" date="2017-02" db="UniProtKB">
        <authorList>
            <consortium name="WormBaseParasite"/>
        </authorList>
    </citation>
    <scope>IDENTIFICATION</scope>
</reference>